<dbReference type="CDD" id="cd03881">
    <property type="entry name" value="M28_Nicastrin"/>
    <property type="match status" value="1"/>
</dbReference>
<keyword evidence="4 10" id="KW-0812">Transmembrane</keyword>
<evidence type="ECO:0000313" key="12">
    <source>
        <dbReference type="Ensembl" id="ENSATEP00000041658.2"/>
    </source>
</evidence>
<organism evidence="12 13">
    <name type="scientific">Anabas testudineus</name>
    <name type="common">Climbing perch</name>
    <name type="synonym">Anthias testudineus</name>
    <dbReference type="NCBI Taxonomy" id="64144"/>
    <lineage>
        <taxon>Eukaryota</taxon>
        <taxon>Metazoa</taxon>
        <taxon>Chordata</taxon>
        <taxon>Craniata</taxon>
        <taxon>Vertebrata</taxon>
        <taxon>Euteleostomi</taxon>
        <taxon>Actinopterygii</taxon>
        <taxon>Neopterygii</taxon>
        <taxon>Teleostei</taxon>
        <taxon>Neoteleostei</taxon>
        <taxon>Acanthomorphata</taxon>
        <taxon>Anabantaria</taxon>
        <taxon>Anabantiformes</taxon>
        <taxon>Anabantoidei</taxon>
        <taxon>Anabantidae</taxon>
        <taxon>Anabas</taxon>
    </lineage>
</organism>
<keyword evidence="13" id="KW-1185">Reference proteome</keyword>
<dbReference type="GO" id="GO:0016485">
    <property type="term" value="P:protein processing"/>
    <property type="evidence" value="ECO:0007669"/>
    <property type="project" value="InterPro"/>
</dbReference>
<dbReference type="InterPro" id="IPR041084">
    <property type="entry name" value="Ncstrn_small"/>
</dbReference>
<dbReference type="Proteomes" id="UP000265040">
    <property type="component" value="Chromosome 17"/>
</dbReference>
<evidence type="ECO:0000256" key="10">
    <source>
        <dbReference type="SAM" id="Phobius"/>
    </source>
</evidence>
<accession>A0A7N6A208</accession>
<protein>
    <recommendedName>
        <fullName evidence="3">Nicastrin</fullName>
    </recommendedName>
</protein>
<keyword evidence="9" id="KW-0325">Glycoprotein</keyword>
<dbReference type="AlphaFoldDB" id="A0A7N6A208"/>
<evidence type="ECO:0000256" key="2">
    <source>
        <dbReference type="ARBA" id="ARBA00007717"/>
    </source>
</evidence>
<dbReference type="Gene3D" id="3.40.630.10">
    <property type="entry name" value="Zn peptidases"/>
    <property type="match status" value="1"/>
</dbReference>
<evidence type="ECO:0000256" key="4">
    <source>
        <dbReference type="ARBA" id="ARBA00022692"/>
    </source>
</evidence>
<keyword evidence="8 10" id="KW-0472">Membrane</keyword>
<dbReference type="InterPro" id="IPR008710">
    <property type="entry name" value="Nicastrin"/>
</dbReference>
<evidence type="ECO:0000313" key="13">
    <source>
        <dbReference type="Proteomes" id="UP000265040"/>
    </source>
</evidence>
<reference evidence="12" key="2">
    <citation type="submission" date="2025-08" db="UniProtKB">
        <authorList>
            <consortium name="Ensembl"/>
        </authorList>
    </citation>
    <scope>IDENTIFICATION</scope>
</reference>
<evidence type="ECO:0000256" key="8">
    <source>
        <dbReference type="ARBA" id="ARBA00023136"/>
    </source>
</evidence>
<dbReference type="SUPFAM" id="SSF53187">
    <property type="entry name" value="Zn-dependent exopeptidases"/>
    <property type="match status" value="1"/>
</dbReference>
<evidence type="ECO:0000256" key="5">
    <source>
        <dbReference type="ARBA" id="ARBA00022729"/>
    </source>
</evidence>
<keyword evidence="5" id="KW-0732">Signal</keyword>
<dbReference type="Pfam" id="PF18266">
    <property type="entry name" value="Ncstrn_small"/>
    <property type="match status" value="1"/>
</dbReference>
<dbReference type="PANTHER" id="PTHR21092:SF0">
    <property type="entry name" value="NICASTRIN"/>
    <property type="match status" value="1"/>
</dbReference>
<sequence>HLNYKIPCVRLLNATHQIGCQSSLSGNVGVLHVLESEENLDWVLRSGPNPPYMVILEYRLFTRSIMMKLKNGSGRVAGVAVVAPNTNPAAGFSPHNTCPNENTGVYTEKYDPTMAHCNVTVWNPLGNGLSYEEFDFPIFSLKDDNETQVIRQCYYDHNHVVNGSAPQYPLCAMQLYSHMSAVTDTATCMRRNDINFSLNPDMVCDPLGDFNVWASTRPINNTAKGHKNGESVVIAAARLDSRSFFFDIAPGAESGVSGFVTLLAAAHALRNVTQEAHLNRTILYTFFQGETFDYIGSSRMVYDMEKNQFAVDLDNVHSVLEIGQVGLRPNSTLWFHSDPVSRRNNSVNEELIKKLRAAATGLNVSVEEPGFSQPLPPSSFQRFLRARPIPGVVIEDHKSAFTNRFYESMYDNGEYLNISYPPNMTPEEQLEHITDTARVSKVSKAGPPLSTFYFFLSVTQMLYSFLVQSNNSWIQQLMTSDYANHLRSNRFISPSPPRIFSCFLPQLYYYFWVQGAAPPNSTERQGFCVRSTVRLSKALSPAFDLHQYTSTDYSTWTESRWKPITGRIFLVASHDLEMLTLGVGIGILLTSLLLTYFFSSKAEILFSSGREPATATY</sequence>
<dbReference type="Ensembl" id="ENSATET00000041141.2">
    <property type="protein sequence ID" value="ENSATEP00000041658.2"/>
    <property type="gene ID" value="ENSATEG00000017669.3"/>
</dbReference>
<keyword evidence="7 10" id="KW-1133">Transmembrane helix</keyword>
<evidence type="ECO:0000256" key="3">
    <source>
        <dbReference type="ARBA" id="ARBA00015303"/>
    </source>
</evidence>
<evidence type="ECO:0000256" key="6">
    <source>
        <dbReference type="ARBA" id="ARBA00022976"/>
    </source>
</evidence>
<dbReference type="Pfam" id="PF05450">
    <property type="entry name" value="Nicastrin"/>
    <property type="match status" value="1"/>
</dbReference>
<proteinExistence type="inferred from homology"/>
<evidence type="ECO:0000259" key="11">
    <source>
        <dbReference type="Pfam" id="PF18266"/>
    </source>
</evidence>
<reference evidence="12" key="3">
    <citation type="submission" date="2025-09" db="UniProtKB">
        <authorList>
            <consortium name="Ensembl"/>
        </authorList>
    </citation>
    <scope>IDENTIFICATION</scope>
</reference>
<feature type="transmembrane region" description="Helical" evidence="10">
    <location>
        <begin position="578"/>
        <end position="598"/>
    </location>
</feature>
<evidence type="ECO:0000256" key="9">
    <source>
        <dbReference type="ARBA" id="ARBA00023180"/>
    </source>
</evidence>
<comment type="subcellular location">
    <subcellularLocation>
        <location evidence="1">Membrane</location>
        <topology evidence="1">Single-pass type I membrane protein</topology>
    </subcellularLocation>
</comment>
<name>A0A7N6A208_ANATE</name>
<evidence type="ECO:0000256" key="7">
    <source>
        <dbReference type="ARBA" id="ARBA00022989"/>
    </source>
</evidence>
<evidence type="ECO:0000256" key="1">
    <source>
        <dbReference type="ARBA" id="ARBA00004479"/>
    </source>
</evidence>
<dbReference type="GO" id="GO:0005886">
    <property type="term" value="C:plasma membrane"/>
    <property type="evidence" value="ECO:0007669"/>
    <property type="project" value="UniProtKB-ARBA"/>
</dbReference>
<dbReference type="GO" id="GO:0007220">
    <property type="term" value="P:Notch receptor processing"/>
    <property type="evidence" value="ECO:0007669"/>
    <property type="project" value="TreeGrafter"/>
</dbReference>
<gene>
    <name evidence="12" type="primary">NCSTN</name>
</gene>
<comment type="similarity">
    <text evidence="2">Belongs to the nicastrin family.</text>
</comment>
<dbReference type="GeneTree" id="ENSGT00390000014633"/>
<dbReference type="PANTHER" id="PTHR21092">
    <property type="entry name" value="NICASTRIN"/>
    <property type="match status" value="1"/>
</dbReference>
<feature type="domain" description="Nicastrin small lobe" evidence="11">
    <location>
        <begin position="7"/>
        <end position="181"/>
    </location>
</feature>
<reference evidence="12" key="1">
    <citation type="submission" date="2021-04" db="EMBL/GenBank/DDBJ databases">
        <authorList>
            <consortium name="Wellcome Sanger Institute Data Sharing"/>
        </authorList>
    </citation>
    <scope>NUCLEOTIDE SEQUENCE [LARGE SCALE GENOMIC DNA]</scope>
</reference>
<keyword evidence="6" id="KW-0914">Notch signaling pathway</keyword>
<dbReference type="GO" id="GO:0007219">
    <property type="term" value="P:Notch signaling pathway"/>
    <property type="evidence" value="ECO:0007669"/>
    <property type="project" value="UniProtKB-KW"/>
</dbReference>